<evidence type="ECO:0000313" key="2">
    <source>
        <dbReference type="Proteomes" id="UP000319801"/>
    </source>
</evidence>
<dbReference type="AlphaFoldDB" id="A0A556VB78"/>
<reference evidence="1 2" key="1">
    <citation type="journal article" date="2019" name="Genome Biol. Evol.">
        <title>Whole-Genome Sequencing of the Giant Devil Catfish, Bagarius yarrelli.</title>
        <authorList>
            <person name="Jiang W."/>
            <person name="Lv Y."/>
            <person name="Cheng L."/>
            <person name="Yang K."/>
            <person name="Chao B."/>
            <person name="Wang X."/>
            <person name="Li Y."/>
            <person name="Pan X."/>
            <person name="You X."/>
            <person name="Zhang Y."/>
            <person name="Yang J."/>
            <person name="Li J."/>
            <person name="Zhang X."/>
            <person name="Liu S."/>
            <person name="Sun C."/>
            <person name="Yang J."/>
            <person name="Shi Q."/>
        </authorList>
    </citation>
    <scope>NUCLEOTIDE SEQUENCE [LARGE SCALE GENOMIC DNA]</scope>
    <source>
        <strain evidence="1">JWS20170419001</strain>
        <tissue evidence="1">Muscle</tissue>
    </source>
</reference>
<dbReference type="Proteomes" id="UP000319801">
    <property type="component" value="Unassembled WGS sequence"/>
</dbReference>
<protein>
    <submittedName>
        <fullName evidence="1">Uncharacterized protein</fullName>
    </submittedName>
</protein>
<proteinExistence type="predicted"/>
<accession>A0A556VB78</accession>
<comment type="caution">
    <text evidence="1">The sequence shown here is derived from an EMBL/GenBank/DDBJ whole genome shotgun (WGS) entry which is preliminary data.</text>
</comment>
<organism evidence="1 2">
    <name type="scientific">Bagarius yarrelli</name>
    <name type="common">Goonch</name>
    <name type="synonym">Bagrus yarrelli</name>
    <dbReference type="NCBI Taxonomy" id="175774"/>
    <lineage>
        <taxon>Eukaryota</taxon>
        <taxon>Metazoa</taxon>
        <taxon>Chordata</taxon>
        <taxon>Craniata</taxon>
        <taxon>Vertebrata</taxon>
        <taxon>Euteleostomi</taxon>
        <taxon>Actinopterygii</taxon>
        <taxon>Neopterygii</taxon>
        <taxon>Teleostei</taxon>
        <taxon>Ostariophysi</taxon>
        <taxon>Siluriformes</taxon>
        <taxon>Sisoridae</taxon>
        <taxon>Sisorinae</taxon>
        <taxon>Bagarius</taxon>
    </lineage>
</organism>
<sequence>MNYMHPNFRGPRGATVARLTPDQKVACSNHVGMALQLQHEFPSWSLSRSEMLWEHFLCDHSLKAGHQQRCLSCAKYRVRLAPCTSGFPALLSFTGSEEVLNASGAKAGQNWVLFSVQSFTERWKSLGSCSIYVWSGCLRPQEQEQNWEN</sequence>
<gene>
    <name evidence="1" type="ORF">Baya_14757</name>
</gene>
<name>A0A556VB78_BAGYA</name>
<evidence type="ECO:0000313" key="1">
    <source>
        <dbReference type="EMBL" id="TTH23525.1"/>
    </source>
</evidence>
<dbReference type="OrthoDB" id="8965065at2759"/>
<dbReference type="EMBL" id="VCAZ01000207">
    <property type="protein sequence ID" value="TTH23525.1"/>
    <property type="molecule type" value="Genomic_DNA"/>
</dbReference>
<keyword evidence="2" id="KW-1185">Reference proteome</keyword>